<protein>
    <recommendedName>
        <fullName evidence="5">Lipoprotein</fullName>
    </recommendedName>
</protein>
<accession>A0A7H8T4Z2</accession>
<feature type="signal peptide" evidence="2">
    <location>
        <begin position="1"/>
        <end position="22"/>
    </location>
</feature>
<dbReference type="EMBL" id="CP056041">
    <property type="protein sequence ID" value="QKZ18142.1"/>
    <property type="molecule type" value="Genomic_DNA"/>
</dbReference>
<evidence type="ECO:0008006" key="5">
    <source>
        <dbReference type="Google" id="ProtNLM"/>
    </source>
</evidence>
<keyword evidence="4" id="KW-1185">Reference proteome</keyword>
<keyword evidence="2" id="KW-0732">Signal</keyword>
<proteinExistence type="predicted"/>
<sequence length="337" mass="36082">MKKIKRTAIAVALTASALLVSACSSGTTSETAENVADGRPVVNKENWPEETPTSGLTKDLTLPLEAYMASYEDQVTVEQAANDLQQSCMKDYGIDLTLPRAGANPPPSDNDANIERRYGITDRAEAEKYSYELSPALREHTEQTMRDLSGVEVEVLTGHTKPELPQAPEGVKSGSAFTGPGKTKPARAEYNGKKLKTGGCIGWSKVQLGVKETDPVIVAQLAGDSLVQSMKDDKVINAIAAWSSCMDGKGHTGLADPYKAMDQGVTNDGQPSQVSIALAVDDIDCKEQTDLVKIWSDVESAIQYKQIADNKSQLAGIKEQHGKEIAAARKQMAASAQ</sequence>
<evidence type="ECO:0000313" key="4">
    <source>
        <dbReference type="Proteomes" id="UP000509418"/>
    </source>
</evidence>
<dbReference type="Proteomes" id="UP000509418">
    <property type="component" value="Chromosome"/>
</dbReference>
<organism evidence="3 4">
    <name type="scientific">Streptomyces chartreusis</name>
    <dbReference type="NCBI Taxonomy" id="1969"/>
    <lineage>
        <taxon>Bacteria</taxon>
        <taxon>Bacillati</taxon>
        <taxon>Actinomycetota</taxon>
        <taxon>Actinomycetes</taxon>
        <taxon>Kitasatosporales</taxon>
        <taxon>Streptomycetaceae</taxon>
        <taxon>Streptomyces</taxon>
    </lineage>
</organism>
<feature type="chain" id="PRO_5038626841" description="Lipoprotein" evidence="2">
    <location>
        <begin position="23"/>
        <end position="337"/>
    </location>
</feature>
<name>A0A7H8T4Z2_STRCX</name>
<feature type="region of interest" description="Disordered" evidence="1">
    <location>
        <begin position="28"/>
        <end position="58"/>
    </location>
</feature>
<dbReference type="RefSeq" id="WP_176575189.1">
    <property type="nucleotide sequence ID" value="NZ_CBDRGH010000025.1"/>
</dbReference>
<evidence type="ECO:0000313" key="3">
    <source>
        <dbReference type="EMBL" id="QKZ18142.1"/>
    </source>
</evidence>
<feature type="region of interest" description="Disordered" evidence="1">
    <location>
        <begin position="161"/>
        <end position="188"/>
    </location>
</feature>
<dbReference type="PROSITE" id="PS51257">
    <property type="entry name" value="PROKAR_LIPOPROTEIN"/>
    <property type="match status" value="1"/>
</dbReference>
<evidence type="ECO:0000256" key="2">
    <source>
        <dbReference type="SAM" id="SignalP"/>
    </source>
</evidence>
<reference evidence="3 4" key="1">
    <citation type="submission" date="2020-06" db="EMBL/GenBank/DDBJ databases">
        <title>Genome mining for natural products.</title>
        <authorList>
            <person name="Zhang B."/>
            <person name="Shi J."/>
            <person name="Ge H."/>
        </authorList>
    </citation>
    <scope>NUCLEOTIDE SEQUENCE [LARGE SCALE GENOMIC DNA]</scope>
    <source>
        <strain evidence="3 4">NA02069</strain>
    </source>
</reference>
<dbReference type="AlphaFoldDB" id="A0A7H8T4Z2"/>
<evidence type="ECO:0000256" key="1">
    <source>
        <dbReference type="SAM" id="MobiDB-lite"/>
    </source>
</evidence>
<gene>
    <name evidence="3" type="ORF">HUT05_12730</name>
</gene>